<dbReference type="Gene3D" id="2.30.38.10">
    <property type="entry name" value="Luciferase, Domain 3"/>
    <property type="match status" value="1"/>
</dbReference>
<keyword evidence="4" id="KW-1185">Reference proteome</keyword>
<gene>
    <name evidence="3" type="ORF">QCA50_002904</name>
</gene>
<evidence type="ECO:0000313" key="4">
    <source>
        <dbReference type="Proteomes" id="UP001385951"/>
    </source>
</evidence>
<accession>A0AAW0GJ22</accession>
<proteinExistence type="predicted"/>
<dbReference type="PANTHER" id="PTHR43272:SF33">
    <property type="entry name" value="AMP-BINDING DOMAIN-CONTAINING PROTEIN-RELATED"/>
    <property type="match status" value="1"/>
</dbReference>
<evidence type="ECO:0000313" key="3">
    <source>
        <dbReference type="EMBL" id="KAK7693336.1"/>
    </source>
</evidence>
<dbReference type="EMBL" id="JASBNA010000003">
    <property type="protein sequence ID" value="KAK7693336.1"/>
    <property type="molecule type" value="Genomic_DNA"/>
</dbReference>
<name>A0AAW0GJ22_9APHY</name>
<evidence type="ECO:0008006" key="5">
    <source>
        <dbReference type="Google" id="ProtNLM"/>
    </source>
</evidence>
<reference evidence="3 4" key="1">
    <citation type="submission" date="2022-09" db="EMBL/GenBank/DDBJ databases">
        <authorList>
            <person name="Palmer J.M."/>
        </authorList>
    </citation>
    <scope>NUCLEOTIDE SEQUENCE [LARGE SCALE GENOMIC DNA]</scope>
    <source>
        <strain evidence="3 4">DSM 7382</strain>
    </source>
</reference>
<keyword evidence="1" id="KW-0547">Nucleotide-binding</keyword>
<comment type="caution">
    <text evidence="3">The sequence shown here is derived from an EMBL/GenBank/DDBJ whole genome shotgun (WGS) entry which is preliminary data.</text>
</comment>
<dbReference type="SUPFAM" id="SSF56801">
    <property type="entry name" value="Acetyl-CoA synthetase-like"/>
    <property type="match status" value="1"/>
</dbReference>
<sequence length="214" mass="24011">MGYSSEDKPNPRGEICVRGDMSFVGYYKDPENTKKTIDSEGWTHTGDVGEIDVNGRFRIIDRVKNIMKLAQGEYVAIERVESLYSAASVVSQIFVYGDSLQAYLVAVLVPEPVQLSLIASKVWGTKVEPDNVEQLAKAIKDPEVQIALKASLDVEAQRNGLKGFERVKRFVVSLEPFSVENNCLTPTLKIRRKDAYNKYKTEIDNMYALGEPKL</sequence>
<organism evidence="3 4">
    <name type="scientific">Cerrena zonata</name>
    <dbReference type="NCBI Taxonomy" id="2478898"/>
    <lineage>
        <taxon>Eukaryota</taxon>
        <taxon>Fungi</taxon>
        <taxon>Dikarya</taxon>
        <taxon>Basidiomycota</taxon>
        <taxon>Agaricomycotina</taxon>
        <taxon>Agaricomycetes</taxon>
        <taxon>Polyporales</taxon>
        <taxon>Cerrenaceae</taxon>
        <taxon>Cerrena</taxon>
    </lineage>
</organism>
<dbReference type="GO" id="GO:0016020">
    <property type="term" value="C:membrane"/>
    <property type="evidence" value="ECO:0007669"/>
    <property type="project" value="TreeGrafter"/>
</dbReference>
<evidence type="ECO:0000256" key="2">
    <source>
        <dbReference type="ARBA" id="ARBA00022840"/>
    </source>
</evidence>
<keyword evidence="2" id="KW-0067">ATP-binding</keyword>
<protein>
    <recommendedName>
        <fullName evidence="5">AMP-dependent synthetase/ligase domain-containing protein</fullName>
    </recommendedName>
</protein>
<dbReference type="AlphaFoldDB" id="A0AAW0GJ22"/>
<dbReference type="GO" id="GO:0005783">
    <property type="term" value="C:endoplasmic reticulum"/>
    <property type="evidence" value="ECO:0007669"/>
    <property type="project" value="TreeGrafter"/>
</dbReference>
<dbReference type="PANTHER" id="PTHR43272">
    <property type="entry name" value="LONG-CHAIN-FATTY-ACID--COA LIGASE"/>
    <property type="match status" value="1"/>
</dbReference>
<dbReference type="GO" id="GO:0005524">
    <property type="term" value="F:ATP binding"/>
    <property type="evidence" value="ECO:0007669"/>
    <property type="project" value="UniProtKB-KW"/>
</dbReference>
<dbReference type="GO" id="GO:0004467">
    <property type="term" value="F:long-chain fatty acid-CoA ligase activity"/>
    <property type="evidence" value="ECO:0007669"/>
    <property type="project" value="TreeGrafter"/>
</dbReference>
<dbReference type="Proteomes" id="UP001385951">
    <property type="component" value="Unassembled WGS sequence"/>
</dbReference>
<evidence type="ECO:0000256" key="1">
    <source>
        <dbReference type="ARBA" id="ARBA00022741"/>
    </source>
</evidence>